<dbReference type="Proteomes" id="UP000824073">
    <property type="component" value="Unassembled WGS sequence"/>
</dbReference>
<feature type="domain" description="Cell wall hydrolase SleB" evidence="1">
    <location>
        <begin position="19"/>
        <end position="137"/>
    </location>
</feature>
<protein>
    <submittedName>
        <fullName evidence="2">Cell wall hydrolase</fullName>
    </submittedName>
</protein>
<name>A0A9D1S184_9CLOT</name>
<dbReference type="InterPro" id="IPR011105">
    <property type="entry name" value="Cell_wall_hydrolase_SleB"/>
</dbReference>
<comment type="caution">
    <text evidence="2">The sequence shown here is derived from an EMBL/GenBank/DDBJ whole genome shotgun (WGS) entry which is preliminary data.</text>
</comment>
<evidence type="ECO:0000259" key="1">
    <source>
        <dbReference type="Pfam" id="PF07486"/>
    </source>
</evidence>
<keyword evidence="2" id="KW-0378">Hydrolase</keyword>
<gene>
    <name evidence="2" type="ORF">IAB67_10065</name>
</gene>
<evidence type="ECO:0000313" key="3">
    <source>
        <dbReference type="Proteomes" id="UP000824073"/>
    </source>
</evidence>
<dbReference type="AlphaFoldDB" id="A0A9D1S184"/>
<reference evidence="2" key="1">
    <citation type="submission" date="2020-10" db="EMBL/GenBank/DDBJ databases">
        <authorList>
            <person name="Gilroy R."/>
        </authorList>
    </citation>
    <scope>NUCLEOTIDE SEQUENCE</scope>
    <source>
        <strain evidence="2">CHK191-8634</strain>
    </source>
</reference>
<reference evidence="2" key="2">
    <citation type="journal article" date="2021" name="PeerJ">
        <title>Extensive microbial diversity within the chicken gut microbiome revealed by metagenomics and culture.</title>
        <authorList>
            <person name="Gilroy R."/>
            <person name="Ravi A."/>
            <person name="Getino M."/>
            <person name="Pursley I."/>
            <person name="Horton D.L."/>
            <person name="Alikhan N.F."/>
            <person name="Baker D."/>
            <person name="Gharbi K."/>
            <person name="Hall N."/>
            <person name="Watson M."/>
            <person name="Adriaenssens E.M."/>
            <person name="Foster-Nyarko E."/>
            <person name="Jarju S."/>
            <person name="Secka A."/>
            <person name="Antonio M."/>
            <person name="Oren A."/>
            <person name="Chaudhuri R.R."/>
            <person name="La Ragione R."/>
            <person name="Hildebrand F."/>
            <person name="Pallen M.J."/>
        </authorList>
    </citation>
    <scope>NUCLEOTIDE SEQUENCE</scope>
    <source>
        <strain evidence="2">CHK191-8634</strain>
    </source>
</reference>
<proteinExistence type="predicted"/>
<organism evidence="2 3">
    <name type="scientific">Candidatus Ventrousia excrementavium</name>
    <dbReference type="NCBI Taxonomy" id="2840961"/>
    <lineage>
        <taxon>Bacteria</taxon>
        <taxon>Bacillati</taxon>
        <taxon>Bacillota</taxon>
        <taxon>Clostridia</taxon>
        <taxon>Eubacteriales</taxon>
        <taxon>Clostridiaceae</taxon>
        <taxon>Clostridiaceae incertae sedis</taxon>
        <taxon>Candidatus Ventrousia</taxon>
    </lineage>
</organism>
<dbReference type="InterPro" id="IPR042047">
    <property type="entry name" value="SleB_dom1"/>
</dbReference>
<evidence type="ECO:0000313" key="2">
    <source>
        <dbReference type="EMBL" id="HIU44629.1"/>
    </source>
</evidence>
<sequence>MPLTDRELFARLIQCEAGGEGDTGMRAVASVVINRVRAPGGEYARVGQGSIRRIIYQPYQFVCASETEGGQYNPQNIYNMSPEPIHFEIVDWAIAGNRLFNLGEALWFFNPFSPNCRPNFPSDVGYFIARIGDHCFYNPTAAYFDT</sequence>
<dbReference type="Pfam" id="PF07486">
    <property type="entry name" value="Hydrolase_2"/>
    <property type="match status" value="1"/>
</dbReference>
<dbReference type="EMBL" id="DVMR01000077">
    <property type="protein sequence ID" value="HIU44629.1"/>
    <property type="molecule type" value="Genomic_DNA"/>
</dbReference>
<dbReference type="GO" id="GO:0016787">
    <property type="term" value="F:hydrolase activity"/>
    <property type="evidence" value="ECO:0007669"/>
    <property type="project" value="UniProtKB-KW"/>
</dbReference>
<accession>A0A9D1S184</accession>
<dbReference type="Gene3D" id="1.10.10.2520">
    <property type="entry name" value="Cell wall hydrolase SleB, domain 1"/>
    <property type="match status" value="1"/>
</dbReference>